<accession>A0A382BBJ8</accession>
<dbReference type="PANTHER" id="PTHR42866">
    <property type="entry name" value="3-DEOXY-MANNO-OCTULOSONATE CYTIDYLYLTRANSFERASE"/>
    <property type="match status" value="1"/>
</dbReference>
<name>A0A382BBJ8_9ZZZZ</name>
<evidence type="ECO:0000313" key="1">
    <source>
        <dbReference type="EMBL" id="SVB11175.1"/>
    </source>
</evidence>
<dbReference type="InterPro" id="IPR003329">
    <property type="entry name" value="Cytidylyl_trans"/>
</dbReference>
<dbReference type="Pfam" id="PF02348">
    <property type="entry name" value="CTP_transf_3"/>
    <property type="match status" value="1"/>
</dbReference>
<evidence type="ECO:0008006" key="2">
    <source>
        <dbReference type="Google" id="ProtNLM"/>
    </source>
</evidence>
<sequence length="245" mass="27589">MNIVAAVLQARMNSTRFPGKAIYPLVGVPLTEHIINRIKAVTDCDHIVLAIPDSPSETPLVEMAQRLNIAIARGPEEDVLERFLIAADQVRAQHIVRICGDNPLIDRQLMRLLIRAHLKENADYTITPDPIPLGTGTEVVKVKALKNIAGTTTEPKYREHVTTWFHDNPAALIQSRVPAPTYLINKSHRLTVDTRSDLTLMEKIFDAFYTPKSPLPNLEKVIQFLDTRPDIAQLNSDTHQKNWRS</sequence>
<dbReference type="GO" id="GO:0005829">
    <property type="term" value="C:cytosol"/>
    <property type="evidence" value="ECO:0007669"/>
    <property type="project" value="TreeGrafter"/>
</dbReference>
<reference evidence="1" key="1">
    <citation type="submission" date="2018-05" db="EMBL/GenBank/DDBJ databases">
        <authorList>
            <person name="Lanie J.A."/>
            <person name="Ng W.-L."/>
            <person name="Kazmierczak K.M."/>
            <person name="Andrzejewski T.M."/>
            <person name="Davidsen T.M."/>
            <person name="Wayne K.J."/>
            <person name="Tettelin H."/>
            <person name="Glass J.I."/>
            <person name="Rusch D."/>
            <person name="Podicherti R."/>
            <person name="Tsui H.-C.T."/>
            <person name="Winkler M.E."/>
        </authorList>
    </citation>
    <scope>NUCLEOTIDE SEQUENCE</scope>
</reference>
<dbReference type="Gene3D" id="3.90.550.10">
    <property type="entry name" value="Spore Coat Polysaccharide Biosynthesis Protein SpsA, Chain A"/>
    <property type="match status" value="1"/>
</dbReference>
<protein>
    <recommendedName>
        <fullName evidence="2">MobA-like NTP transferase domain-containing protein</fullName>
    </recommendedName>
</protein>
<dbReference type="PANTHER" id="PTHR42866:SF1">
    <property type="entry name" value="SPORE COAT POLYSACCHARIDE BIOSYNTHESIS PROTEIN SPSF"/>
    <property type="match status" value="1"/>
</dbReference>
<dbReference type="AlphaFoldDB" id="A0A382BBJ8"/>
<dbReference type="SUPFAM" id="SSF53448">
    <property type="entry name" value="Nucleotide-diphospho-sugar transferases"/>
    <property type="match status" value="1"/>
</dbReference>
<gene>
    <name evidence="1" type="ORF">METZ01_LOCUS164029</name>
</gene>
<dbReference type="InterPro" id="IPR029044">
    <property type="entry name" value="Nucleotide-diphossugar_trans"/>
</dbReference>
<dbReference type="CDD" id="cd02518">
    <property type="entry name" value="GT2_SpsF"/>
    <property type="match status" value="1"/>
</dbReference>
<proteinExistence type="predicted"/>
<dbReference type="EMBL" id="UINC01029066">
    <property type="protein sequence ID" value="SVB11175.1"/>
    <property type="molecule type" value="Genomic_DNA"/>
</dbReference>
<organism evidence="1">
    <name type="scientific">marine metagenome</name>
    <dbReference type="NCBI Taxonomy" id="408172"/>
    <lineage>
        <taxon>unclassified sequences</taxon>
        <taxon>metagenomes</taxon>
        <taxon>ecological metagenomes</taxon>
    </lineage>
</organism>